<dbReference type="AlphaFoldDB" id="A0A2H5PZN7"/>
<feature type="compositionally biased region" description="Basic and acidic residues" evidence="1">
    <location>
        <begin position="88"/>
        <end position="117"/>
    </location>
</feature>
<evidence type="ECO:0000313" key="2">
    <source>
        <dbReference type="EMBL" id="GAY57829.1"/>
    </source>
</evidence>
<evidence type="ECO:0000256" key="1">
    <source>
        <dbReference type="SAM" id="MobiDB-lite"/>
    </source>
</evidence>
<accession>A0A2H5PZN7</accession>
<reference evidence="2 3" key="1">
    <citation type="journal article" date="2017" name="Front. Genet.">
        <title>Draft sequencing of the heterozygous diploid genome of Satsuma (Citrus unshiu Marc.) using a hybrid assembly approach.</title>
        <authorList>
            <person name="Shimizu T."/>
            <person name="Tanizawa Y."/>
            <person name="Mochizuki T."/>
            <person name="Nagasaki H."/>
            <person name="Yoshioka T."/>
            <person name="Toyoda A."/>
            <person name="Fujiyama A."/>
            <person name="Kaminuma E."/>
            <person name="Nakamura Y."/>
        </authorList>
    </citation>
    <scope>NUCLEOTIDE SEQUENCE [LARGE SCALE GENOMIC DNA]</scope>
    <source>
        <strain evidence="3">cv. Miyagawa wase</strain>
    </source>
</reference>
<evidence type="ECO:0000313" key="3">
    <source>
        <dbReference type="Proteomes" id="UP000236630"/>
    </source>
</evidence>
<feature type="region of interest" description="Disordered" evidence="1">
    <location>
        <begin position="68"/>
        <end position="117"/>
    </location>
</feature>
<keyword evidence="3" id="KW-1185">Reference proteome</keyword>
<comment type="caution">
    <text evidence="2">The sequence shown here is derived from an EMBL/GenBank/DDBJ whole genome shotgun (WGS) entry which is preliminary data.</text>
</comment>
<name>A0A2H5PZN7_CITUN</name>
<dbReference type="EMBL" id="BDQV01000170">
    <property type="protein sequence ID" value="GAY57829.1"/>
    <property type="molecule type" value="Genomic_DNA"/>
</dbReference>
<proteinExistence type="predicted"/>
<protein>
    <submittedName>
        <fullName evidence="2">Uncharacterized protein</fullName>
    </submittedName>
</protein>
<dbReference type="Proteomes" id="UP000236630">
    <property type="component" value="Unassembled WGS sequence"/>
</dbReference>
<sequence length="278" mass="32132">MKTKKKIPRIVQSKPMASSKINFAEGDVLQSFQSDAKKSRKKYWLTMKDYMPRIPGWIYKYKPSINASPPVTRQSDNHDDIPSPTPEQCHDTSKDEMPVDDHKDQTDKSDDAHDSEFNDYMRRRMDKIYCKLYEPKSEFKDFKKTVVGFIASLSKRPNKDSPTGRLYALFNMFILPNGQTPDDYRVFYGDISGETVHVFTEAPSGISKSGRAYRSSYVFNSPYMIPPFRREKNIRALPPPQIMDHAIDMSMSVDINPLKGLEDPSLYASRFQTDRIQK</sequence>
<gene>
    <name evidence="2" type="ORF">CUMW_182460</name>
</gene>
<organism evidence="2 3">
    <name type="scientific">Citrus unshiu</name>
    <name type="common">Satsuma mandarin</name>
    <name type="synonym">Citrus nobilis var. unshiu</name>
    <dbReference type="NCBI Taxonomy" id="55188"/>
    <lineage>
        <taxon>Eukaryota</taxon>
        <taxon>Viridiplantae</taxon>
        <taxon>Streptophyta</taxon>
        <taxon>Embryophyta</taxon>
        <taxon>Tracheophyta</taxon>
        <taxon>Spermatophyta</taxon>
        <taxon>Magnoliopsida</taxon>
        <taxon>eudicotyledons</taxon>
        <taxon>Gunneridae</taxon>
        <taxon>Pentapetalae</taxon>
        <taxon>rosids</taxon>
        <taxon>malvids</taxon>
        <taxon>Sapindales</taxon>
        <taxon>Rutaceae</taxon>
        <taxon>Aurantioideae</taxon>
        <taxon>Citrus</taxon>
    </lineage>
</organism>